<gene>
    <name evidence="2" type="ORF">P2L57_38655</name>
</gene>
<proteinExistence type="predicted"/>
<dbReference type="EMBL" id="JARHTQ010000058">
    <property type="protein sequence ID" value="MDF2261429.1"/>
    <property type="molecule type" value="Genomic_DNA"/>
</dbReference>
<name>A0ABT5ZCB1_9ACTN</name>
<reference evidence="2 3" key="1">
    <citation type="submission" date="2023-03" db="EMBL/GenBank/DDBJ databases">
        <title>Draft genome sequence of type strain Streptomyces ferralitis JCM 14344.</title>
        <authorList>
            <person name="Klaysubun C."/>
            <person name="Duangmal K."/>
        </authorList>
    </citation>
    <scope>NUCLEOTIDE SEQUENCE [LARGE SCALE GENOMIC DNA]</scope>
    <source>
        <strain evidence="2 3">JCM 14344</strain>
    </source>
</reference>
<accession>A0ABT5ZCB1</accession>
<evidence type="ECO:0000256" key="1">
    <source>
        <dbReference type="SAM" id="MobiDB-lite"/>
    </source>
</evidence>
<evidence type="ECO:0000313" key="2">
    <source>
        <dbReference type="EMBL" id="MDF2261429.1"/>
    </source>
</evidence>
<sequence length="50" mass="5122">MTVGLTPARYKVTAETGNGRTRVDVPQDPRSGHVVTARSANGSVAVRGAG</sequence>
<feature type="region of interest" description="Disordered" evidence="1">
    <location>
        <begin position="13"/>
        <end position="34"/>
    </location>
</feature>
<organism evidence="2 3">
    <name type="scientific">Streptantibioticus ferralitis</name>
    <dbReference type="NCBI Taxonomy" id="236510"/>
    <lineage>
        <taxon>Bacteria</taxon>
        <taxon>Bacillati</taxon>
        <taxon>Actinomycetota</taxon>
        <taxon>Actinomycetes</taxon>
        <taxon>Kitasatosporales</taxon>
        <taxon>Streptomycetaceae</taxon>
        <taxon>Streptantibioticus</taxon>
    </lineage>
</organism>
<dbReference type="Proteomes" id="UP001220022">
    <property type="component" value="Unassembled WGS sequence"/>
</dbReference>
<dbReference type="RefSeq" id="WP_275823047.1">
    <property type="nucleotide sequence ID" value="NZ_BAAANM010000007.1"/>
</dbReference>
<feature type="compositionally biased region" description="Basic and acidic residues" evidence="1">
    <location>
        <begin position="21"/>
        <end position="31"/>
    </location>
</feature>
<keyword evidence="3" id="KW-1185">Reference proteome</keyword>
<evidence type="ECO:0000313" key="3">
    <source>
        <dbReference type="Proteomes" id="UP001220022"/>
    </source>
</evidence>
<comment type="caution">
    <text evidence="2">The sequence shown here is derived from an EMBL/GenBank/DDBJ whole genome shotgun (WGS) entry which is preliminary data.</text>
</comment>
<protein>
    <submittedName>
        <fullName evidence="2">Uncharacterized protein</fullName>
    </submittedName>
</protein>